<organism evidence="1">
    <name type="scientific">Rhizopus microsporus var. microsporus</name>
    <dbReference type="NCBI Taxonomy" id="86635"/>
    <lineage>
        <taxon>Eukaryota</taxon>
        <taxon>Fungi</taxon>
        <taxon>Fungi incertae sedis</taxon>
        <taxon>Mucoromycota</taxon>
        <taxon>Mucoromycotina</taxon>
        <taxon>Mucoromycetes</taxon>
        <taxon>Mucorales</taxon>
        <taxon>Mucorineae</taxon>
        <taxon>Rhizopodaceae</taxon>
        <taxon>Rhizopus</taxon>
    </lineage>
</organism>
<protein>
    <submittedName>
        <fullName evidence="1">Uncharacterized protein</fullName>
    </submittedName>
</protein>
<sequence>PDLVLFVDPFTGTNFELCFVEVKSPGNHSNGQHESSLVKLGKEIQLALSKLVFQRVNSSEVVDILVEGNFVFSF</sequence>
<feature type="non-terminal residue" evidence="1">
    <location>
        <position position="1"/>
    </location>
</feature>
<dbReference type="Proteomes" id="UP000242414">
    <property type="component" value="Unassembled WGS sequence"/>
</dbReference>
<dbReference type="OrthoDB" id="2441332at2759"/>
<accession>A0A1X0R493</accession>
<dbReference type="EMBL" id="KV921916">
    <property type="protein sequence ID" value="ORE06801.1"/>
    <property type="molecule type" value="Genomic_DNA"/>
</dbReference>
<gene>
    <name evidence="1" type="ORF">BCV72DRAFT_291351</name>
</gene>
<reference evidence="1" key="1">
    <citation type="journal article" date="2016" name="Proc. Natl. Acad. Sci. U.S.A.">
        <title>Lipid metabolic changes in an early divergent fungus govern the establishment of a mutualistic symbiosis with endobacteria.</title>
        <authorList>
            <person name="Lastovetsky O.A."/>
            <person name="Gaspar M.L."/>
            <person name="Mondo S.J."/>
            <person name="LaButti K.M."/>
            <person name="Sandor L."/>
            <person name="Grigoriev I.V."/>
            <person name="Henry S.A."/>
            <person name="Pawlowska T.E."/>
        </authorList>
    </citation>
    <scope>NUCLEOTIDE SEQUENCE [LARGE SCALE GENOMIC DNA]</scope>
    <source>
        <strain evidence="1">ATCC 52814</strain>
    </source>
</reference>
<name>A0A1X0R493_RHIZD</name>
<dbReference type="VEuPathDB" id="FungiDB:BCV72DRAFT_291351"/>
<evidence type="ECO:0000313" key="1">
    <source>
        <dbReference type="EMBL" id="ORE06801.1"/>
    </source>
</evidence>
<dbReference type="AlphaFoldDB" id="A0A1X0R493"/>
<proteinExistence type="predicted"/>